<dbReference type="RefSeq" id="YP_009258405.1">
    <property type="nucleotide sequence ID" value="NC_030355.1"/>
</dbReference>
<evidence type="ECO:0000256" key="7">
    <source>
        <dbReference type="ARBA" id="ARBA00022957"/>
    </source>
</evidence>
<keyword evidence="4 12" id="KW-0812">Transmembrane</keyword>
<feature type="transmembrane region" description="Helical" evidence="12">
    <location>
        <begin position="205"/>
        <end position="225"/>
    </location>
</feature>
<accession>A0A191T4E8</accession>
<keyword evidence="12" id="KW-0793">Thylakoid</keyword>
<feature type="transmembrane region" description="Helical" evidence="12">
    <location>
        <begin position="374"/>
        <end position="396"/>
    </location>
</feature>
<keyword evidence="2 12" id="KW-0813">Transport</keyword>
<evidence type="ECO:0000259" key="14">
    <source>
        <dbReference type="Pfam" id="PF19530"/>
    </source>
</evidence>
<feature type="transmembrane region" description="Helical" evidence="12">
    <location>
        <begin position="81"/>
        <end position="101"/>
    </location>
</feature>
<evidence type="ECO:0000256" key="6">
    <source>
        <dbReference type="ARBA" id="ARBA00022857"/>
    </source>
</evidence>
<feature type="domain" description="NADH:quinone oxidoreductase/Mrp antiporter transmembrane" evidence="13">
    <location>
        <begin position="128"/>
        <end position="423"/>
    </location>
</feature>
<dbReference type="GO" id="GO:0009535">
    <property type="term" value="C:chloroplast thylakoid membrane"/>
    <property type="evidence" value="ECO:0007669"/>
    <property type="project" value="UniProtKB-SubCell"/>
</dbReference>
<comment type="subcellular location">
    <subcellularLocation>
        <location evidence="1">Membrane</location>
        <topology evidence="1">Multi-pass membrane protein</topology>
    </subcellularLocation>
    <subcellularLocation>
        <location evidence="12">Plastid</location>
        <location evidence="12">Chloroplast thylakoid membrane</location>
        <topology evidence="12">Multi-pass membrane protein</topology>
    </subcellularLocation>
</comment>
<dbReference type="InterPro" id="IPR010096">
    <property type="entry name" value="NADH-Q_OxRdtase_suN/2"/>
</dbReference>
<evidence type="ECO:0000256" key="1">
    <source>
        <dbReference type="ARBA" id="ARBA00004141"/>
    </source>
</evidence>
<dbReference type="Pfam" id="PF19530">
    <property type="entry name" value="Ndh2_N"/>
    <property type="match status" value="1"/>
</dbReference>
<dbReference type="InterPro" id="IPR001750">
    <property type="entry name" value="ND/Mrp_TM"/>
</dbReference>
<dbReference type="Pfam" id="PF00361">
    <property type="entry name" value="Proton_antipo_M"/>
    <property type="match status" value="1"/>
</dbReference>
<protein>
    <recommendedName>
        <fullName evidence="12">NAD(P)H-quinone oxidoreductase subunit 2, chloroplastic</fullName>
        <ecNumber evidence="12">7.1.1.-</ecNumber>
    </recommendedName>
    <alternativeName>
        <fullName evidence="12">NAD(P)H dehydrogenase, subunit 2</fullName>
    </alternativeName>
    <alternativeName>
        <fullName evidence="12">NADH-plastoquinone oxidoreductase subunit 2</fullName>
    </alternativeName>
</protein>
<evidence type="ECO:0000256" key="10">
    <source>
        <dbReference type="ARBA" id="ARBA00023027"/>
    </source>
</evidence>
<feature type="transmembrane region" description="Helical" evidence="12">
    <location>
        <begin position="108"/>
        <end position="125"/>
    </location>
</feature>
<evidence type="ECO:0000313" key="15">
    <source>
        <dbReference type="EMBL" id="ANI25268.1"/>
    </source>
</evidence>
<evidence type="ECO:0000256" key="8">
    <source>
        <dbReference type="ARBA" id="ARBA00022967"/>
    </source>
</evidence>
<keyword evidence="9 12" id="KW-1133">Transmembrane helix</keyword>
<feature type="transmembrane region" description="Helical" evidence="12">
    <location>
        <begin position="164"/>
        <end position="185"/>
    </location>
</feature>
<feature type="transmembrane region" description="Helical" evidence="12">
    <location>
        <begin position="471"/>
        <end position="491"/>
    </location>
</feature>
<keyword evidence="5 12" id="KW-0874">Quinone</keyword>
<dbReference type="AlphaFoldDB" id="A0A191T4E8"/>
<dbReference type="InterPro" id="IPR045693">
    <property type="entry name" value="Ndh2_N"/>
</dbReference>
<dbReference type="PANTHER" id="PTHR22773">
    <property type="entry name" value="NADH DEHYDROGENASE"/>
    <property type="match status" value="1"/>
</dbReference>
<keyword evidence="10 12" id="KW-0520">NAD</keyword>
<evidence type="ECO:0000256" key="3">
    <source>
        <dbReference type="ARBA" id="ARBA00022528"/>
    </source>
</evidence>
<dbReference type="GO" id="GO:0042773">
    <property type="term" value="P:ATP synthesis coupled electron transport"/>
    <property type="evidence" value="ECO:0007669"/>
    <property type="project" value="InterPro"/>
</dbReference>
<gene>
    <name evidence="12 15" type="primary">ndhB</name>
</gene>
<dbReference type="NCBIfam" id="TIGR01770">
    <property type="entry name" value="NDH_I_N"/>
    <property type="match status" value="1"/>
</dbReference>
<name>A0A191T4E8_SPIMX</name>
<dbReference type="HAMAP" id="MF_00445">
    <property type="entry name" value="NDH1_NuoN_1"/>
    <property type="match status" value="1"/>
</dbReference>
<feature type="transmembrane region" description="Helical" evidence="12">
    <location>
        <begin position="246"/>
        <end position="272"/>
    </location>
</feature>
<feature type="transmembrane region" description="Helical" evidence="12">
    <location>
        <begin position="408"/>
        <end position="428"/>
    </location>
</feature>
<keyword evidence="7 12" id="KW-0618">Plastoquinone</keyword>
<evidence type="ECO:0000256" key="9">
    <source>
        <dbReference type="ARBA" id="ARBA00022989"/>
    </source>
</evidence>
<keyword evidence="6 12" id="KW-0521">NADP</keyword>
<evidence type="ECO:0000259" key="13">
    <source>
        <dbReference type="Pfam" id="PF00361"/>
    </source>
</evidence>
<dbReference type="EMBL" id="KU646489">
    <property type="protein sequence ID" value="ANI25268.1"/>
    <property type="molecule type" value="Genomic_DNA"/>
</dbReference>
<evidence type="ECO:0000256" key="2">
    <source>
        <dbReference type="ARBA" id="ARBA00022448"/>
    </source>
</evidence>
<feature type="transmembrane region" description="Helical" evidence="12">
    <location>
        <begin position="335"/>
        <end position="354"/>
    </location>
</feature>
<feature type="transmembrane region" description="Helical" evidence="12">
    <location>
        <begin position="304"/>
        <end position="323"/>
    </location>
</feature>
<comment type="similarity">
    <text evidence="12">Belongs to the complex I subunit 2 family.</text>
</comment>
<evidence type="ECO:0000256" key="12">
    <source>
        <dbReference type="HAMAP-Rule" id="MF_00445"/>
    </source>
</evidence>
<keyword evidence="15" id="KW-0934">Plastid</keyword>
<keyword evidence="8 12" id="KW-1278">Translocase</keyword>
<evidence type="ECO:0000256" key="5">
    <source>
        <dbReference type="ARBA" id="ARBA00022719"/>
    </source>
</evidence>
<dbReference type="GO" id="GO:0016655">
    <property type="term" value="F:oxidoreductase activity, acting on NAD(P)H, quinone or similar compound as acceptor"/>
    <property type="evidence" value="ECO:0007669"/>
    <property type="project" value="UniProtKB-UniRule"/>
</dbReference>
<comment type="subunit">
    <text evidence="12">NDH is composed of at least 16 different subunits, 5 of which are encoded in the nucleus.</text>
</comment>
<comment type="catalytic activity">
    <reaction evidence="12">
        <text>a plastoquinone + NADH + (n+1) H(+)(in) = a plastoquinol + NAD(+) + n H(+)(out)</text>
        <dbReference type="Rhea" id="RHEA:42608"/>
        <dbReference type="Rhea" id="RHEA-COMP:9561"/>
        <dbReference type="Rhea" id="RHEA-COMP:9562"/>
        <dbReference type="ChEBI" id="CHEBI:15378"/>
        <dbReference type="ChEBI" id="CHEBI:17757"/>
        <dbReference type="ChEBI" id="CHEBI:57540"/>
        <dbReference type="ChEBI" id="CHEBI:57945"/>
        <dbReference type="ChEBI" id="CHEBI:62192"/>
    </reaction>
</comment>
<keyword evidence="3 15" id="KW-0150">Chloroplast</keyword>
<proteinExistence type="inferred from homology"/>
<dbReference type="EC" id="7.1.1.-" evidence="12"/>
<dbReference type="GO" id="GO:0008137">
    <property type="term" value="F:NADH dehydrogenase (ubiquinone) activity"/>
    <property type="evidence" value="ECO:0007669"/>
    <property type="project" value="InterPro"/>
</dbReference>
<geneLocation type="chloroplast" evidence="15"/>
<reference evidence="15" key="1">
    <citation type="journal article" date="2016" name="Front. Plant Sci.">
        <title>Comparative Chloroplast Genome Analyses of Streptophyte Green Algae Uncover Major Structural Alterations in the Klebsormidiophyceae, Coleochaetophyceae and Zygnematophyceae.</title>
        <authorList>
            <person name="Lemieux C."/>
            <person name="Otis C."/>
            <person name="Turmel M."/>
        </authorList>
    </citation>
    <scope>NUCLEOTIDE SEQUENCE</scope>
</reference>
<keyword evidence="11 12" id="KW-0472">Membrane</keyword>
<feature type="transmembrane region" description="Helical" evidence="12">
    <location>
        <begin position="278"/>
        <end position="297"/>
    </location>
</feature>
<feature type="transmembrane region" description="Helical" evidence="12">
    <location>
        <begin position="12"/>
        <end position="33"/>
    </location>
</feature>
<evidence type="ECO:0000256" key="4">
    <source>
        <dbReference type="ARBA" id="ARBA00022692"/>
    </source>
</evidence>
<organism evidence="15">
    <name type="scientific">Spirogyra maxima</name>
    <name type="common">Green alga</name>
    <dbReference type="NCBI Taxonomy" id="3180"/>
    <lineage>
        <taxon>Eukaryota</taxon>
        <taxon>Viridiplantae</taxon>
        <taxon>Streptophyta</taxon>
        <taxon>Zygnematophyceae</taxon>
        <taxon>Zygnematophycidae</taxon>
        <taxon>Spirogyrales</taxon>
        <taxon>Spirogyraceae</taxon>
        <taxon>Spirogyra</taxon>
    </lineage>
</organism>
<dbReference type="GeneID" id="27984670"/>
<evidence type="ECO:0000256" key="11">
    <source>
        <dbReference type="ARBA" id="ARBA00023136"/>
    </source>
</evidence>
<dbReference type="GO" id="GO:0019684">
    <property type="term" value="P:photosynthesis, light reaction"/>
    <property type="evidence" value="ECO:0007669"/>
    <property type="project" value="UniProtKB-UniRule"/>
</dbReference>
<sequence>MQFDQLFAIQNIISILPEIILISCLLVILVLDLAVKNSSWLSGISLIGLLSASIVLCLQWRNVSTISIFLGSLEIDSFSITFRLIITLCSALCILISTEYIQRSGMALAEFLTFLLAATIGGMFLCSANDLVTIFVTLECLSFSSYLLAGYAKKDIRSNEAAMKYLLIGGASSSILLYGFSWLYGLSGGKLKLVELLEGITSYESFSLGIWIAFTCVIVGIGFKISAVPFHQWTPDVYEGSPTPVVAFLSVGSKAAGLAIATRIFSTVFSFIEPEWHPTFELLSLLSMIFGNLIAANQTSIKRMLAYSSISQVGYIIIGLVAGHPDGYASMTTYMLTYTFMNLGAFACVIVFGLRSGTDQIRDYAGLYFKDPWLAFSLTVCLLSLAGIPPFAGFFGKVYLFWSGWNKGLYFLVYIGLLTSVISMYYYLRVIKIMTTRDGKDMSVYVQEYIVSSGSLDPSSEGILIPSSIELGLTLCVIASIVLGFFMNPIINIIQQSILSSNTLLIL</sequence>
<dbReference type="GO" id="GO:0048038">
    <property type="term" value="F:quinone binding"/>
    <property type="evidence" value="ECO:0007669"/>
    <property type="project" value="UniProtKB-KW"/>
</dbReference>
<feature type="domain" description="NAD(P)H-quinone oxidoreductase subunit 2 N-terminal" evidence="14">
    <location>
        <begin position="14"/>
        <end position="98"/>
    </location>
</feature>
<dbReference type="NCBIfam" id="NF002701">
    <property type="entry name" value="PRK02504.1"/>
    <property type="match status" value="1"/>
</dbReference>
<comment type="function">
    <text evidence="12">NDH shuttles electrons from NAD(P)H:plastoquinone, via FMN and iron-sulfur (Fe-S) centers, to quinones in the photosynthetic chain and possibly in a chloroplast respiratory chain. The immediate electron acceptor for the enzyme in this species is believed to be plastoquinone. Couples the redox reaction to proton translocation, and thus conserves the redox energy in a proton gradient.</text>
</comment>
<feature type="transmembrane region" description="Helical" evidence="12">
    <location>
        <begin position="40"/>
        <end position="61"/>
    </location>
</feature>
<comment type="catalytic activity">
    <reaction evidence="12">
        <text>a plastoquinone + NADPH + (n+1) H(+)(in) = a plastoquinol + NADP(+) + n H(+)(out)</text>
        <dbReference type="Rhea" id="RHEA:42612"/>
        <dbReference type="Rhea" id="RHEA-COMP:9561"/>
        <dbReference type="Rhea" id="RHEA-COMP:9562"/>
        <dbReference type="ChEBI" id="CHEBI:15378"/>
        <dbReference type="ChEBI" id="CHEBI:17757"/>
        <dbReference type="ChEBI" id="CHEBI:57783"/>
        <dbReference type="ChEBI" id="CHEBI:58349"/>
        <dbReference type="ChEBI" id="CHEBI:62192"/>
    </reaction>
</comment>